<accession>A0A1H3PHX8</accession>
<dbReference type="OrthoDB" id="4775109at2"/>
<keyword evidence="3" id="KW-1185">Reference proteome</keyword>
<organism evidence="2 3">
    <name type="scientific">Herbiconiux ginsengi</name>
    <dbReference type="NCBI Taxonomy" id="381665"/>
    <lineage>
        <taxon>Bacteria</taxon>
        <taxon>Bacillati</taxon>
        <taxon>Actinomycetota</taxon>
        <taxon>Actinomycetes</taxon>
        <taxon>Micrococcales</taxon>
        <taxon>Microbacteriaceae</taxon>
        <taxon>Herbiconiux</taxon>
    </lineage>
</organism>
<keyword evidence="1" id="KW-0472">Membrane</keyword>
<dbReference type="RefSeq" id="WP_092552391.1">
    <property type="nucleotide sequence ID" value="NZ_FNPZ01000002.1"/>
</dbReference>
<proteinExistence type="predicted"/>
<dbReference type="AlphaFoldDB" id="A0A1H3PHX8"/>
<reference evidence="2 3" key="1">
    <citation type="submission" date="2016-10" db="EMBL/GenBank/DDBJ databases">
        <authorList>
            <person name="de Groot N.N."/>
        </authorList>
    </citation>
    <scope>NUCLEOTIDE SEQUENCE [LARGE SCALE GENOMIC DNA]</scope>
    <source>
        <strain evidence="2 3">CGMCC 4.3491</strain>
    </source>
</reference>
<dbReference type="Proteomes" id="UP000198891">
    <property type="component" value="Unassembled WGS sequence"/>
</dbReference>
<evidence type="ECO:0000256" key="1">
    <source>
        <dbReference type="SAM" id="Phobius"/>
    </source>
</evidence>
<keyword evidence="1" id="KW-1133">Transmembrane helix</keyword>
<evidence type="ECO:0000313" key="3">
    <source>
        <dbReference type="Proteomes" id="UP000198891"/>
    </source>
</evidence>
<protein>
    <submittedName>
        <fullName evidence="2">Uncharacterized protein</fullName>
    </submittedName>
</protein>
<feature type="transmembrane region" description="Helical" evidence="1">
    <location>
        <begin position="112"/>
        <end position="132"/>
    </location>
</feature>
<dbReference type="EMBL" id="FNPZ01000002">
    <property type="protein sequence ID" value="SDZ00671.1"/>
    <property type="molecule type" value="Genomic_DNA"/>
</dbReference>
<feature type="transmembrane region" description="Helical" evidence="1">
    <location>
        <begin position="12"/>
        <end position="30"/>
    </location>
</feature>
<name>A0A1H3PHX8_9MICO</name>
<feature type="transmembrane region" description="Helical" evidence="1">
    <location>
        <begin position="36"/>
        <end position="57"/>
    </location>
</feature>
<keyword evidence="1" id="KW-0812">Transmembrane</keyword>
<feature type="transmembrane region" description="Helical" evidence="1">
    <location>
        <begin position="139"/>
        <end position="163"/>
    </location>
</feature>
<sequence length="164" mass="17630">MVSERTLRQTLVTPELVSGIVLVSVFVAVADQNDGVLDVFAITVVSVLVFWFTEVFAHTVAEQRRRAVDDSVDLGASLRVALVKSRGFLFAAILPTVFLVIGLFGVNEGVVAYWAALWVGVASLAVIGWIAFKGRGVGWYWRVGGALATACLGLMAVLLKILVH</sequence>
<evidence type="ECO:0000313" key="2">
    <source>
        <dbReference type="EMBL" id="SDZ00671.1"/>
    </source>
</evidence>
<feature type="transmembrane region" description="Helical" evidence="1">
    <location>
        <begin position="87"/>
        <end position="106"/>
    </location>
</feature>
<gene>
    <name evidence="2" type="ORF">SAMN05216554_1899</name>
</gene>
<dbReference type="STRING" id="381665.SAMN05216554_1899"/>